<protein>
    <submittedName>
        <fullName evidence="2">Dihydrolipoyllysine-residue acetyltransferase component of acetoin cleaving system</fullName>
        <ecNumber evidence="2">2.3.1.12</ecNumber>
    </submittedName>
</protein>
<name>A0A377G9D0_9GAMM</name>
<dbReference type="EMBL" id="UGGT01000001">
    <property type="protein sequence ID" value="STO21416.1"/>
    <property type="molecule type" value="Genomic_DNA"/>
</dbReference>
<dbReference type="GO" id="GO:0016020">
    <property type="term" value="C:membrane"/>
    <property type="evidence" value="ECO:0007669"/>
    <property type="project" value="TreeGrafter"/>
</dbReference>
<dbReference type="AlphaFoldDB" id="A0A377G9D0"/>
<accession>A0A377G9D0</accession>
<dbReference type="Pfam" id="PF00561">
    <property type="entry name" value="Abhydrolase_1"/>
    <property type="match status" value="1"/>
</dbReference>
<dbReference type="InterPro" id="IPR050266">
    <property type="entry name" value="AB_hydrolase_sf"/>
</dbReference>
<dbReference type="PANTHER" id="PTHR43798:SF33">
    <property type="entry name" value="HYDROLASE, PUTATIVE (AFU_ORTHOLOGUE AFUA_2G14860)-RELATED"/>
    <property type="match status" value="1"/>
</dbReference>
<feature type="domain" description="AB hydrolase-1" evidence="1">
    <location>
        <begin position="21"/>
        <end position="148"/>
    </location>
</feature>
<evidence type="ECO:0000259" key="1">
    <source>
        <dbReference type="Pfam" id="PF00561"/>
    </source>
</evidence>
<dbReference type="InterPro" id="IPR029058">
    <property type="entry name" value="AB_hydrolase_fold"/>
</dbReference>
<dbReference type="Gene3D" id="3.40.50.1820">
    <property type="entry name" value="alpha/beta hydrolase"/>
    <property type="match status" value="1"/>
</dbReference>
<evidence type="ECO:0000313" key="2">
    <source>
        <dbReference type="EMBL" id="STO21416.1"/>
    </source>
</evidence>
<dbReference type="GeneID" id="93291946"/>
<proteinExistence type="predicted"/>
<gene>
    <name evidence="2" type="primary">acoC</name>
    <name evidence="2" type="ORF">NCTC11370_01483</name>
</gene>
<keyword evidence="2" id="KW-0808">Transferase</keyword>
<dbReference type="OrthoDB" id="9780765at2"/>
<dbReference type="RefSeq" id="WP_010653692.1">
    <property type="nucleotide sequence ID" value="NZ_JAPHOO010000001.1"/>
</dbReference>
<keyword evidence="3" id="KW-1185">Reference proteome</keyword>
<dbReference type="GO" id="GO:0004742">
    <property type="term" value="F:dihydrolipoyllysine-residue acetyltransferase activity"/>
    <property type="evidence" value="ECO:0007669"/>
    <property type="project" value="UniProtKB-EC"/>
</dbReference>
<dbReference type="PANTHER" id="PTHR43798">
    <property type="entry name" value="MONOACYLGLYCEROL LIPASE"/>
    <property type="match status" value="1"/>
</dbReference>
<reference evidence="2 3" key="1">
    <citation type="submission" date="2018-06" db="EMBL/GenBank/DDBJ databases">
        <authorList>
            <consortium name="Pathogen Informatics"/>
            <person name="Doyle S."/>
        </authorList>
    </citation>
    <scope>NUCLEOTIDE SEQUENCE [LARGE SCALE GENOMIC DNA]</scope>
    <source>
        <strain evidence="2 3">NCTC11370</strain>
    </source>
</reference>
<dbReference type="EC" id="2.3.1.12" evidence="2"/>
<sequence>MYIQLSQENIFYEEYGEGKNIFLLLHNAGGNRRFFDYQIDILKNICRVIAIDLPGHGKSSANLPTYSIKEYADVIIQFCSKLGIEKINIIGLNNGANIAVEIANLNTSLVKNLILIDPPLFMNEHFIGEIKTFITQLSNSTLNEFIETLSFNSFIKGTEKTKKIAEAAFKAASPNILASIFSDLIEWDKTALKKIANLTIPVLCIITDEHHCAFNKLQSCNNKIEIGKVVYSRCWATLEVPEQVNPMILRFLEIQGFNQN</sequence>
<dbReference type="SUPFAM" id="SSF53474">
    <property type="entry name" value="alpha/beta-Hydrolases"/>
    <property type="match status" value="1"/>
</dbReference>
<dbReference type="STRING" id="1094715.GCA_000236165_00940"/>
<keyword evidence="2" id="KW-0012">Acyltransferase</keyword>
<dbReference type="InterPro" id="IPR000073">
    <property type="entry name" value="AB_hydrolase_1"/>
</dbReference>
<organism evidence="2 3">
    <name type="scientific">Fluoribacter dumoffii</name>
    <dbReference type="NCBI Taxonomy" id="463"/>
    <lineage>
        <taxon>Bacteria</taxon>
        <taxon>Pseudomonadati</taxon>
        <taxon>Pseudomonadota</taxon>
        <taxon>Gammaproteobacteria</taxon>
        <taxon>Legionellales</taxon>
        <taxon>Legionellaceae</taxon>
        <taxon>Fluoribacter</taxon>
    </lineage>
</organism>
<dbReference type="Proteomes" id="UP000254554">
    <property type="component" value="Unassembled WGS sequence"/>
</dbReference>
<evidence type="ECO:0000313" key="3">
    <source>
        <dbReference type="Proteomes" id="UP000254554"/>
    </source>
</evidence>